<organism evidence="3 4">
    <name type="scientific">Adhaeribacter pallidiroseus</name>
    <dbReference type="NCBI Taxonomy" id="2072847"/>
    <lineage>
        <taxon>Bacteria</taxon>
        <taxon>Pseudomonadati</taxon>
        <taxon>Bacteroidota</taxon>
        <taxon>Cytophagia</taxon>
        <taxon>Cytophagales</taxon>
        <taxon>Hymenobacteraceae</taxon>
        <taxon>Adhaeribacter</taxon>
    </lineage>
</organism>
<feature type="domain" description="EamA" evidence="2">
    <location>
        <begin position="143"/>
        <end position="284"/>
    </location>
</feature>
<accession>A0A369QB29</accession>
<feature type="transmembrane region" description="Helical" evidence="1">
    <location>
        <begin position="202"/>
        <end position="227"/>
    </location>
</feature>
<evidence type="ECO:0000256" key="1">
    <source>
        <dbReference type="SAM" id="Phobius"/>
    </source>
</evidence>
<feature type="transmembrane region" description="Helical" evidence="1">
    <location>
        <begin position="239"/>
        <end position="261"/>
    </location>
</feature>
<name>A0A369QB29_9BACT</name>
<dbReference type="PANTHER" id="PTHR22911:SF79">
    <property type="entry name" value="MOBA-LIKE NTP TRANSFERASE DOMAIN-CONTAINING PROTEIN"/>
    <property type="match status" value="1"/>
</dbReference>
<dbReference type="Pfam" id="PF00892">
    <property type="entry name" value="EamA"/>
    <property type="match status" value="2"/>
</dbReference>
<dbReference type="RefSeq" id="WP_115371110.1">
    <property type="nucleotide sequence ID" value="NZ_QASA01000001.1"/>
</dbReference>
<dbReference type="InterPro" id="IPR000620">
    <property type="entry name" value="EamA_dom"/>
</dbReference>
<feature type="domain" description="EamA" evidence="2">
    <location>
        <begin position="14"/>
        <end position="135"/>
    </location>
</feature>
<proteinExistence type="predicted"/>
<feature type="transmembrane region" description="Helical" evidence="1">
    <location>
        <begin position="89"/>
        <end position="107"/>
    </location>
</feature>
<feature type="transmembrane region" description="Helical" evidence="1">
    <location>
        <begin position="64"/>
        <end position="83"/>
    </location>
</feature>
<gene>
    <name evidence="3" type="ORF">AHMF7616_00109</name>
</gene>
<dbReference type="SUPFAM" id="SSF103481">
    <property type="entry name" value="Multidrug resistance efflux transporter EmrE"/>
    <property type="match status" value="2"/>
</dbReference>
<evidence type="ECO:0000259" key="2">
    <source>
        <dbReference type="Pfam" id="PF00892"/>
    </source>
</evidence>
<comment type="caution">
    <text evidence="3">The sequence shown here is derived from an EMBL/GenBank/DDBJ whole genome shotgun (WGS) entry which is preliminary data.</text>
</comment>
<dbReference type="GO" id="GO:0016020">
    <property type="term" value="C:membrane"/>
    <property type="evidence" value="ECO:0007669"/>
    <property type="project" value="InterPro"/>
</dbReference>
<keyword evidence="4" id="KW-1185">Reference proteome</keyword>
<keyword evidence="1" id="KW-0812">Transmembrane</keyword>
<reference evidence="3 4" key="1">
    <citation type="submission" date="2018-04" db="EMBL/GenBank/DDBJ databases">
        <title>Adhaeribacter sp. HMF7616 genome sequencing and assembly.</title>
        <authorList>
            <person name="Kang H."/>
            <person name="Kang J."/>
            <person name="Cha I."/>
            <person name="Kim H."/>
            <person name="Joh K."/>
        </authorList>
    </citation>
    <scope>NUCLEOTIDE SEQUENCE [LARGE SCALE GENOMIC DNA]</scope>
    <source>
        <strain evidence="3 4">HMF7616</strain>
    </source>
</reference>
<feature type="transmembrane region" description="Helical" evidence="1">
    <location>
        <begin position="35"/>
        <end position="52"/>
    </location>
</feature>
<sequence length="311" mass="34793">MASFRHYLELHFIVFVWGFTAILGKLISIPAVELVFLRTLIAAAALAIIIKFTGKSYRIGRKPIIKIIGVGMMIAAHWMLFFASARVSSVSICLAGMATSSLWTAILEPLFFRKKIKPHEIGLALLIFFGLYLIFQFEFDHALGILMGVGSAMLGAAFSIINSRLTRTYSPINITCYEMVGACLGTALFMPFYLLFLSPDNTLLLVLTAMDWVYLFTLALVCTVYPFTGSVRLMQRIPIFNMNLSINLEPVYGIVFAYFIFGESEHMSTGFYLGALIILFSVFIHPFLDRRYESRQLQTTLPNGIGGVGHE</sequence>
<dbReference type="InterPro" id="IPR037185">
    <property type="entry name" value="EmrE-like"/>
</dbReference>
<protein>
    <recommendedName>
        <fullName evidence="2">EamA domain-containing protein</fullName>
    </recommendedName>
</protein>
<dbReference type="PANTHER" id="PTHR22911">
    <property type="entry name" value="ACYL-MALONYL CONDENSING ENZYME-RELATED"/>
    <property type="match status" value="1"/>
</dbReference>
<feature type="transmembrane region" description="Helical" evidence="1">
    <location>
        <begin position="119"/>
        <end position="137"/>
    </location>
</feature>
<feature type="transmembrane region" description="Helical" evidence="1">
    <location>
        <begin position="174"/>
        <end position="196"/>
    </location>
</feature>
<feature type="transmembrane region" description="Helical" evidence="1">
    <location>
        <begin position="12"/>
        <end position="29"/>
    </location>
</feature>
<dbReference type="Proteomes" id="UP000253919">
    <property type="component" value="Unassembled WGS sequence"/>
</dbReference>
<keyword evidence="1" id="KW-1133">Transmembrane helix</keyword>
<dbReference type="AlphaFoldDB" id="A0A369QB29"/>
<dbReference type="OrthoDB" id="9150437at2"/>
<evidence type="ECO:0000313" key="4">
    <source>
        <dbReference type="Proteomes" id="UP000253919"/>
    </source>
</evidence>
<evidence type="ECO:0000313" key="3">
    <source>
        <dbReference type="EMBL" id="RDC61530.1"/>
    </source>
</evidence>
<dbReference type="EMBL" id="QASA01000001">
    <property type="protein sequence ID" value="RDC61530.1"/>
    <property type="molecule type" value="Genomic_DNA"/>
</dbReference>
<feature type="transmembrane region" description="Helical" evidence="1">
    <location>
        <begin position="143"/>
        <end position="162"/>
    </location>
</feature>
<keyword evidence="1" id="KW-0472">Membrane</keyword>
<feature type="transmembrane region" description="Helical" evidence="1">
    <location>
        <begin position="267"/>
        <end position="288"/>
    </location>
</feature>